<dbReference type="Gene3D" id="1.10.357.10">
    <property type="entry name" value="Tetracycline Repressor, domain 2"/>
    <property type="match status" value="1"/>
</dbReference>
<organism evidence="7 8">
    <name type="scientific">Mycolicibacterium frederiksbergense</name>
    <dbReference type="NCBI Taxonomy" id="117567"/>
    <lineage>
        <taxon>Bacteria</taxon>
        <taxon>Bacillati</taxon>
        <taxon>Actinomycetota</taxon>
        <taxon>Actinomycetes</taxon>
        <taxon>Mycobacteriales</taxon>
        <taxon>Mycobacteriaceae</taxon>
        <taxon>Mycolicibacterium</taxon>
    </lineage>
</organism>
<dbReference type="InterPro" id="IPR036271">
    <property type="entry name" value="Tet_transcr_reg_TetR-rel_C_sf"/>
</dbReference>
<evidence type="ECO:0000256" key="2">
    <source>
        <dbReference type="ARBA" id="ARBA00023015"/>
    </source>
</evidence>
<keyword evidence="1" id="KW-0678">Repressor</keyword>
<comment type="caution">
    <text evidence="7">The sequence shown here is derived from an EMBL/GenBank/DDBJ whole genome shotgun (WGS) entry which is preliminary data.</text>
</comment>
<dbReference type="PANTHER" id="PTHR30055:SF151">
    <property type="entry name" value="TRANSCRIPTIONAL REGULATORY PROTEIN"/>
    <property type="match status" value="1"/>
</dbReference>
<proteinExistence type="predicted"/>
<dbReference type="PRINTS" id="PR00400">
    <property type="entry name" value="TETREPRESSOR"/>
</dbReference>
<dbReference type="InterPro" id="IPR009057">
    <property type="entry name" value="Homeodomain-like_sf"/>
</dbReference>
<evidence type="ECO:0000256" key="3">
    <source>
        <dbReference type="ARBA" id="ARBA00023125"/>
    </source>
</evidence>
<evidence type="ECO:0000259" key="6">
    <source>
        <dbReference type="PROSITE" id="PS50977"/>
    </source>
</evidence>
<dbReference type="PROSITE" id="PS50977">
    <property type="entry name" value="HTH_TETR_2"/>
    <property type="match status" value="1"/>
</dbReference>
<dbReference type="Pfam" id="PF02909">
    <property type="entry name" value="TetR_C_1"/>
    <property type="match status" value="1"/>
</dbReference>
<gene>
    <name evidence="7" type="ORF">M2272_005127</name>
</gene>
<keyword evidence="4" id="KW-0804">Transcription</keyword>
<dbReference type="InterPro" id="IPR003012">
    <property type="entry name" value="Tet_transcr_reg_TetR"/>
</dbReference>
<dbReference type="InterPro" id="IPR004111">
    <property type="entry name" value="Repressor_TetR_C"/>
</dbReference>
<dbReference type="SUPFAM" id="SSF46689">
    <property type="entry name" value="Homeodomain-like"/>
    <property type="match status" value="1"/>
</dbReference>
<sequence>MQTKSRPKLNRDNVAAAAIALIERDGLETLTMRALADELRCGTMSLYSHVRNRDDLLEGVVEQLIGQLDTDAQAGESWQQAIRRVLGSYRDLAVQYPRTFELLALAPYDELPVAPHLARLLNVLQSTGLSADQASHVLAMVDAYATGFLVVWARGQAAGRQDDLPSPWPMLSDLRHLDGFERGLTTLIAGLEQTLGPTASRA</sequence>
<keyword evidence="8" id="KW-1185">Reference proteome</keyword>
<keyword evidence="2" id="KW-0805">Transcription regulation</keyword>
<dbReference type="Pfam" id="PF00440">
    <property type="entry name" value="TetR_N"/>
    <property type="match status" value="1"/>
</dbReference>
<evidence type="ECO:0000313" key="7">
    <source>
        <dbReference type="EMBL" id="MDH6198468.1"/>
    </source>
</evidence>
<protein>
    <submittedName>
        <fullName evidence="7">AcrR family transcriptional regulator</fullName>
    </submittedName>
</protein>
<dbReference type="Proteomes" id="UP001160130">
    <property type="component" value="Unassembled WGS sequence"/>
</dbReference>
<dbReference type="InterPro" id="IPR001647">
    <property type="entry name" value="HTH_TetR"/>
</dbReference>
<evidence type="ECO:0000256" key="1">
    <source>
        <dbReference type="ARBA" id="ARBA00022491"/>
    </source>
</evidence>
<evidence type="ECO:0000256" key="4">
    <source>
        <dbReference type="ARBA" id="ARBA00023163"/>
    </source>
</evidence>
<dbReference type="SUPFAM" id="SSF48498">
    <property type="entry name" value="Tetracyclin repressor-like, C-terminal domain"/>
    <property type="match status" value="1"/>
</dbReference>
<accession>A0ABT6L6E7</accession>
<dbReference type="PANTHER" id="PTHR30055">
    <property type="entry name" value="HTH-TYPE TRANSCRIPTIONAL REGULATOR RUTR"/>
    <property type="match status" value="1"/>
</dbReference>
<feature type="domain" description="HTH tetR-type" evidence="6">
    <location>
        <begin position="8"/>
        <end position="68"/>
    </location>
</feature>
<keyword evidence="3 5" id="KW-0238">DNA-binding</keyword>
<name>A0ABT6L6E7_9MYCO</name>
<evidence type="ECO:0000313" key="8">
    <source>
        <dbReference type="Proteomes" id="UP001160130"/>
    </source>
</evidence>
<feature type="DNA-binding region" description="H-T-H motif" evidence="5">
    <location>
        <begin position="31"/>
        <end position="50"/>
    </location>
</feature>
<dbReference type="EMBL" id="JARXVE010000011">
    <property type="protein sequence ID" value="MDH6198468.1"/>
    <property type="molecule type" value="Genomic_DNA"/>
</dbReference>
<evidence type="ECO:0000256" key="5">
    <source>
        <dbReference type="PROSITE-ProRule" id="PRU00335"/>
    </source>
</evidence>
<dbReference type="InterPro" id="IPR050109">
    <property type="entry name" value="HTH-type_TetR-like_transc_reg"/>
</dbReference>
<reference evidence="7 8" key="1">
    <citation type="submission" date="2023-04" db="EMBL/GenBank/DDBJ databases">
        <title>Forest soil microbial communities from Buena Vista Peninsula, Colon Province, Panama.</title>
        <authorList>
            <person name="Bouskill N."/>
        </authorList>
    </citation>
    <scope>NUCLEOTIDE SEQUENCE [LARGE SCALE GENOMIC DNA]</scope>
    <source>
        <strain evidence="7 8">AC80</strain>
    </source>
</reference>